<dbReference type="Gene3D" id="3.40.50.2300">
    <property type="match status" value="1"/>
</dbReference>
<dbReference type="PROSITE" id="PS50930">
    <property type="entry name" value="HTH_LYTTR"/>
    <property type="match status" value="1"/>
</dbReference>
<evidence type="ECO:0000259" key="3">
    <source>
        <dbReference type="PROSITE" id="PS50930"/>
    </source>
</evidence>
<dbReference type="InterPro" id="IPR046947">
    <property type="entry name" value="LytR-like"/>
</dbReference>
<reference evidence="4 5" key="1">
    <citation type="submission" date="2018-08" db="EMBL/GenBank/DDBJ databases">
        <title>A genome reference for cultivated species of the human gut microbiota.</title>
        <authorList>
            <person name="Zou Y."/>
            <person name="Xue W."/>
            <person name="Luo G."/>
        </authorList>
    </citation>
    <scope>NUCLEOTIDE SEQUENCE [LARGE SCALE GENOMIC DNA]</scope>
    <source>
        <strain evidence="4 5">OM05-15BH</strain>
    </source>
</reference>
<dbReference type="Pfam" id="PF04397">
    <property type="entry name" value="LytTR"/>
    <property type="match status" value="1"/>
</dbReference>
<protein>
    <submittedName>
        <fullName evidence="4">DNA-binding response regulator</fullName>
    </submittedName>
</protein>
<dbReference type="AlphaFoldDB" id="A0A3E5B664"/>
<dbReference type="GO" id="GO:0003677">
    <property type="term" value="F:DNA binding"/>
    <property type="evidence" value="ECO:0007669"/>
    <property type="project" value="UniProtKB-KW"/>
</dbReference>
<dbReference type="Pfam" id="PF00072">
    <property type="entry name" value="Response_reg"/>
    <property type="match status" value="1"/>
</dbReference>
<dbReference type="GO" id="GO:0000156">
    <property type="term" value="F:phosphorelay response regulator activity"/>
    <property type="evidence" value="ECO:0007669"/>
    <property type="project" value="InterPro"/>
</dbReference>
<dbReference type="PANTHER" id="PTHR37299:SF1">
    <property type="entry name" value="STAGE 0 SPORULATION PROTEIN A HOMOLOG"/>
    <property type="match status" value="1"/>
</dbReference>
<feature type="domain" description="HTH LytTR-type" evidence="3">
    <location>
        <begin position="144"/>
        <end position="216"/>
    </location>
</feature>
<dbReference type="Proteomes" id="UP000260983">
    <property type="component" value="Unassembled WGS sequence"/>
</dbReference>
<comment type="caution">
    <text evidence="4">The sequence shown here is derived from an EMBL/GenBank/DDBJ whole genome shotgun (WGS) entry which is preliminary data.</text>
</comment>
<keyword evidence="4" id="KW-0238">DNA-binding</keyword>
<dbReference type="RefSeq" id="WP_117725032.1">
    <property type="nucleotide sequence ID" value="NZ_QSUL01000012.1"/>
</dbReference>
<dbReference type="Gene3D" id="2.40.50.1020">
    <property type="entry name" value="LytTr DNA-binding domain"/>
    <property type="match status" value="1"/>
</dbReference>
<dbReference type="SMART" id="SM00850">
    <property type="entry name" value="LytTR"/>
    <property type="match status" value="1"/>
</dbReference>
<name>A0A3E5B664_9BACE</name>
<dbReference type="PANTHER" id="PTHR37299">
    <property type="entry name" value="TRANSCRIPTIONAL REGULATOR-RELATED"/>
    <property type="match status" value="1"/>
</dbReference>
<evidence type="ECO:0000313" key="5">
    <source>
        <dbReference type="Proteomes" id="UP000260983"/>
    </source>
</evidence>
<dbReference type="FunFam" id="3.40.50.2300:FF:000051">
    <property type="entry name" value="Two-component response regulator yehT"/>
    <property type="match status" value="1"/>
</dbReference>
<gene>
    <name evidence="4" type="ORF">DXB65_17115</name>
</gene>
<accession>A0A3E5B664</accession>
<dbReference type="InterPro" id="IPR001789">
    <property type="entry name" value="Sig_transdc_resp-reg_receiver"/>
</dbReference>
<evidence type="ECO:0000313" key="4">
    <source>
        <dbReference type="EMBL" id="RGN33033.1"/>
    </source>
</evidence>
<evidence type="ECO:0000256" key="1">
    <source>
        <dbReference type="PROSITE-ProRule" id="PRU00169"/>
    </source>
</evidence>
<dbReference type="SMART" id="SM00448">
    <property type="entry name" value="REC"/>
    <property type="match status" value="1"/>
</dbReference>
<feature type="modified residue" description="4-aspartylphosphate" evidence="1">
    <location>
        <position position="54"/>
    </location>
</feature>
<proteinExistence type="predicted"/>
<organism evidence="4 5">
    <name type="scientific">Bacteroides oleiciplenus</name>
    <dbReference type="NCBI Taxonomy" id="626931"/>
    <lineage>
        <taxon>Bacteria</taxon>
        <taxon>Pseudomonadati</taxon>
        <taxon>Bacteroidota</taxon>
        <taxon>Bacteroidia</taxon>
        <taxon>Bacteroidales</taxon>
        <taxon>Bacteroidaceae</taxon>
        <taxon>Bacteroides</taxon>
    </lineage>
</organism>
<dbReference type="InterPro" id="IPR011006">
    <property type="entry name" value="CheY-like_superfamily"/>
</dbReference>
<dbReference type="InterPro" id="IPR007492">
    <property type="entry name" value="LytTR_DNA-bd_dom"/>
</dbReference>
<sequence length="248" mass="28516">MINCITIDDEPLALAQLTGYISRIPFLNLIASCQDAFEAMSVLSVQKVDLLFVDINMPDLNGMDFVRSLAEKPLIIFTTAYSEYAVEGFKVDAIDYLLKPFGFQDFLKAVDKAHKWWNFRTKEHTVAAPAVSVSPELSFSDGMLFVKSDYRVTRINLIDIKYIEGMSEYVRIFIEGESKPIMPLLSMKRLEETLPASQFMRVHRSYIVNLKKITEVSRLRIVFGETYIPVGENYKDKFAEYINSRMMK</sequence>
<dbReference type="FunFam" id="2.40.50.1020:FF:000004">
    <property type="entry name" value="DNA-binding response regulator"/>
    <property type="match status" value="1"/>
</dbReference>
<feature type="domain" description="Response regulatory" evidence="2">
    <location>
        <begin position="3"/>
        <end position="114"/>
    </location>
</feature>
<dbReference type="EMBL" id="QSUL01000012">
    <property type="protein sequence ID" value="RGN33033.1"/>
    <property type="molecule type" value="Genomic_DNA"/>
</dbReference>
<keyword evidence="1" id="KW-0597">Phosphoprotein</keyword>
<evidence type="ECO:0000259" key="2">
    <source>
        <dbReference type="PROSITE" id="PS50110"/>
    </source>
</evidence>
<dbReference type="PROSITE" id="PS50110">
    <property type="entry name" value="RESPONSE_REGULATORY"/>
    <property type="match status" value="1"/>
</dbReference>
<dbReference type="SUPFAM" id="SSF52172">
    <property type="entry name" value="CheY-like"/>
    <property type="match status" value="1"/>
</dbReference>